<evidence type="ECO:0000256" key="2">
    <source>
        <dbReference type="ARBA" id="ARBA00022670"/>
    </source>
</evidence>
<keyword evidence="8" id="KW-0121">Carboxypeptidase</keyword>
<reference evidence="8 9" key="1">
    <citation type="submission" date="2023-07" db="EMBL/GenBank/DDBJ databases">
        <title>Functional and genomic diversity of the sorghum phyllosphere microbiome.</title>
        <authorList>
            <person name="Shade A."/>
        </authorList>
    </citation>
    <scope>NUCLEOTIDE SEQUENCE [LARGE SCALE GENOMIC DNA]</scope>
    <source>
        <strain evidence="8 9">SORGH_AS_0892</strain>
    </source>
</reference>
<keyword evidence="5" id="KW-0788">Thiol protease</keyword>
<evidence type="ECO:0000256" key="4">
    <source>
        <dbReference type="ARBA" id="ARBA00022801"/>
    </source>
</evidence>
<gene>
    <name evidence="8" type="ORF">QE382_004023</name>
</gene>
<keyword evidence="6" id="KW-0472">Membrane</keyword>
<organism evidence="8 9">
    <name type="scientific">Sphingobacterium zeae</name>
    <dbReference type="NCBI Taxonomy" id="1776859"/>
    <lineage>
        <taxon>Bacteria</taxon>
        <taxon>Pseudomonadati</taxon>
        <taxon>Bacteroidota</taxon>
        <taxon>Sphingobacteriia</taxon>
        <taxon>Sphingobacteriales</taxon>
        <taxon>Sphingobacteriaceae</taxon>
        <taxon>Sphingobacterium</taxon>
    </lineage>
</organism>
<keyword evidence="2" id="KW-0645">Protease</keyword>
<dbReference type="InterPro" id="IPR038765">
    <property type="entry name" value="Papain-like_cys_pep_sf"/>
</dbReference>
<dbReference type="Proteomes" id="UP001244640">
    <property type="component" value="Unassembled WGS sequence"/>
</dbReference>
<dbReference type="PROSITE" id="PS51935">
    <property type="entry name" value="NLPC_P60"/>
    <property type="match status" value="1"/>
</dbReference>
<accession>A0ABU0UB31</accession>
<feature type="domain" description="NlpC/P60" evidence="7">
    <location>
        <begin position="113"/>
        <end position="235"/>
    </location>
</feature>
<protein>
    <submittedName>
        <fullName evidence="8">Lipoprotein Spr</fullName>
        <ecNumber evidence="8">3.4.-.-</ecNumber>
        <ecNumber evidence="8">3.4.17.13</ecNumber>
    </submittedName>
</protein>
<proteinExistence type="inferred from homology"/>
<keyword evidence="4 8" id="KW-0378">Hydrolase</keyword>
<evidence type="ECO:0000313" key="9">
    <source>
        <dbReference type="Proteomes" id="UP001244640"/>
    </source>
</evidence>
<keyword evidence="8" id="KW-0449">Lipoprotein</keyword>
<evidence type="ECO:0000256" key="3">
    <source>
        <dbReference type="ARBA" id="ARBA00022729"/>
    </source>
</evidence>
<dbReference type="RefSeq" id="WP_307187413.1">
    <property type="nucleotide sequence ID" value="NZ_JAUTBA010000001.1"/>
</dbReference>
<name>A0ABU0UB31_9SPHI</name>
<keyword evidence="6" id="KW-1133">Transmembrane helix</keyword>
<dbReference type="PANTHER" id="PTHR47360:SF1">
    <property type="entry name" value="ENDOPEPTIDASE NLPC-RELATED"/>
    <property type="match status" value="1"/>
</dbReference>
<evidence type="ECO:0000256" key="6">
    <source>
        <dbReference type="SAM" id="Phobius"/>
    </source>
</evidence>
<dbReference type="GO" id="GO:0106415">
    <property type="term" value="F:muramoyltetrapeptide carboxypeptidase activity"/>
    <property type="evidence" value="ECO:0007669"/>
    <property type="project" value="UniProtKB-EC"/>
</dbReference>
<dbReference type="SUPFAM" id="SSF54001">
    <property type="entry name" value="Cysteine proteinases"/>
    <property type="match status" value="1"/>
</dbReference>
<keyword evidence="6" id="KW-0812">Transmembrane</keyword>
<dbReference type="InterPro" id="IPR052062">
    <property type="entry name" value="Murein_DD/LD_carboxypeptidase"/>
</dbReference>
<feature type="transmembrane region" description="Helical" evidence="6">
    <location>
        <begin position="44"/>
        <end position="63"/>
    </location>
</feature>
<evidence type="ECO:0000313" key="8">
    <source>
        <dbReference type="EMBL" id="MDQ1152039.1"/>
    </source>
</evidence>
<comment type="caution">
    <text evidence="8">The sequence shown here is derived from an EMBL/GenBank/DDBJ whole genome shotgun (WGS) entry which is preliminary data.</text>
</comment>
<sequence>MLSIINGFRWVDKGVITVKCFSKTVNVLHINSNLLKFVRQQRRLNSMIVRFYFVFFLGVVLFLSSCSTKKKVLIANSHPAKGGVLTDASSARGRSFSGSRLDSYADLLNVSAQRLNPNLYSFIDDWMGIPHRMGGQSKSGVDCSGFVNLLYMEVYKGNLPRTSRDMEGVVKRKRVDKLQEGDLVFFSFGRNGIDHVGVYLHNNKFVHVSTRKGVIISDLSDSWYAKTFVDAGSPSI</sequence>
<keyword evidence="3" id="KW-0732">Signal</keyword>
<evidence type="ECO:0000259" key="7">
    <source>
        <dbReference type="PROSITE" id="PS51935"/>
    </source>
</evidence>
<dbReference type="EC" id="3.4.17.13" evidence="8"/>
<comment type="similarity">
    <text evidence="1">Belongs to the peptidase C40 family.</text>
</comment>
<evidence type="ECO:0000256" key="1">
    <source>
        <dbReference type="ARBA" id="ARBA00007074"/>
    </source>
</evidence>
<dbReference type="InterPro" id="IPR000064">
    <property type="entry name" value="NLP_P60_dom"/>
</dbReference>
<dbReference type="Gene3D" id="3.90.1720.10">
    <property type="entry name" value="endopeptidase domain like (from Nostoc punctiforme)"/>
    <property type="match status" value="1"/>
</dbReference>
<dbReference type="PANTHER" id="PTHR47360">
    <property type="entry name" value="MUREIN DD-ENDOPEPTIDASE MEPS/MUREIN LD-CARBOXYPEPTIDASE"/>
    <property type="match status" value="1"/>
</dbReference>
<dbReference type="EC" id="3.4.-.-" evidence="8"/>
<dbReference type="Pfam" id="PF00877">
    <property type="entry name" value="NLPC_P60"/>
    <property type="match status" value="1"/>
</dbReference>
<keyword evidence="9" id="KW-1185">Reference proteome</keyword>
<evidence type="ECO:0000256" key="5">
    <source>
        <dbReference type="ARBA" id="ARBA00022807"/>
    </source>
</evidence>
<dbReference type="EMBL" id="JAUTBA010000001">
    <property type="protein sequence ID" value="MDQ1152039.1"/>
    <property type="molecule type" value="Genomic_DNA"/>
</dbReference>